<evidence type="ECO:0000256" key="1">
    <source>
        <dbReference type="SAM" id="MobiDB-lite"/>
    </source>
</evidence>
<comment type="caution">
    <text evidence="2">The sequence shown here is derived from an EMBL/GenBank/DDBJ whole genome shotgun (WGS) entry which is preliminary data.</text>
</comment>
<protein>
    <submittedName>
        <fullName evidence="2">Uncharacterized protein</fullName>
    </submittedName>
</protein>
<feature type="region of interest" description="Disordered" evidence="1">
    <location>
        <begin position="63"/>
        <end position="98"/>
    </location>
</feature>
<organism evidence="2 3">
    <name type="scientific">Clohesyomyces aquaticus</name>
    <dbReference type="NCBI Taxonomy" id="1231657"/>
    <lineage>
        <taxon>Eukaryota</taxon>
        <taxon>Fungi</taxon>
        <taxon>Dikarya</taxon>
        <taxon>Ascomycota</taxon>
        <taxon>Pezizomycotina</taxon>
        <taxon>Dothideomycetes</taxon>
        <taxon>Pleosporomycetidae</taxon>
        <taxon>Pleosporales</taxon>
        <taxon>Lindgomycetaceae</taxon>
        <taxon>Clohesyomyces</taxon>
    </lineage>
</organism>
<name>A0A1Y1ZQ60_9PLEO</name>
<keyword evidence="3" id="KW-1185">Reference proteome</keyword>
<evidence type="ECO:0000313" key="2">
    <source>
        <dbReference type="EMBL" id="ORY12127.1"/>
    </source>
</evidence>
<accession>A0A1Y1ZQ60</accession>
<dbReference type="AlphaFoldDB" id="A0A1Y1ZQ60"/>
<evidence type="ECO:0000313" key="3">
    <source>
        <dbReference type="Proteomes" id="UP000193144"/>
    </source>
</evidence>
<sequence>MTDRVIRMEPMELRVGVEGGTRDSREGRSEEERAWLYVSCGRRAQQSLVPRLVSHGCLGWHDGEPWDGDGRGAGAGRDERRETRDERREMDEMDESRVSARLAAGGGERDAVGSRTLFVCDCGEQTTIKLLPGYGAAVVPLPLYCTATARGQGGQERDVTTSAWGQKQAVAVALWAGPWYGWSNDGWHRNASPEGSGAIRALWQLCLVMDVCAAGGLATDAAWVPTPDGRAGSILTAPTQQRAWKPARSDALPRSCCARRQQHQQHQQQQWAAAIAYSSGLHPARVHLDTGGKSTPQPCCIVPTLSPQSPRPQHRLPFRARPGGSQSR</sequence>
<proteinExistence type="predicted"/>
<dbReference type="EMBL" id="MCFA01000054">
    <property type="protein sequence ID" value="ORY12127.1"/>
    <property type="molecule type" value="Genomic_DNA"/>
</dbReference>
<feature type="region of interest" description="Disordered" evidence="1">
    <location>
        <begin position="303"/>
        <end position="328"/>
    </location>
</feature>
<reference evidence="2 3" key="1">
    <citation type="submission" date="2016-07" db="EMBL/GenBank/DDBJ databases">
        <title>Pervasive Adenine N6-methylation of Active Genes in Fungi.</title>
        <authorList>
            <consortium name="DOE Joint Genome Institute"/>
            <person name="Mondo S.J."/>
            <person name="Dannebaum R.O."/>
            <person name="Kuo R.C."/>
            <person name="Labutti K."/>
            <person name="Haridas S."/>
            <person name="Kuo A."/>
            <person name="Salamov A."/>
            <person name="Ahrendt S.R."/>
            <person name="Lipzen A."/>
            <person name="Sullivan W."/>
            <person name="Andreopoulos W.B."/>
            <person name="Clum A."/>
            <person name="Lindquist E."/>
            <person name="Daum C."/>
            <person name="Ramamoorthy G.K."/>
            <person name="Gryganskyi A."/>
            <person name="Culley D."/>
            <person name="Magnuson J.K."/>
            <person name="James T.Y."/>
            <person name="O'Malley M.A."/>
            <person name="Stajich J.E."/>
            <person name="Spatafora J.W."/>
            <person name="Visel A."/>
            <person name="Grigoriev I.V."/>
        </authorList>
    </citation>
    <scope>NUCLEOTIDE SEQUENCE [LARGE SCALE GENOMIC DNA]</scope>
    <source>
        <strain evidence="2 3">CBS 115471</strain>
    </source>
</reference>
<gene>
    <name evidence="2" type="ORF">BCR34DRAFT_308759</name>
</gene>
<dbReference type="Proteomes" id="UP000193144">
    <property type="component" value="Unassembled WGS sequence"/>
</dbReference>